<name>A0A819UQX6_9BILA</name>
<accession>A0A819UQX6</accession>
<proteinExistence type="predicted"/>
<protein>
    <submittedName>
        <fullName evidence="1">Uncharacterized protein</fullName>
    </submittedName>
</protein>
<comment type="caution">
    <text evidence="1">The sequence shown here is derived from an EMBL/GenBank/DDBJ whole genome shotgun (WGS) entry which is preliminary data.</text>
</comment>
<evidence type="ECO:0000313" key="2">
    <source>
        <dbReference type="Proteomes" id="UP000663823"/>
    </source>
</evidence>
<dbReference type="EMBL" id="CAJOAX010011591">
    <property type="protein sequence ID" value="CAF4096511.1"/>
    <property type="molecule type" value="Genomic_DNA"/>
</dbReference>
<evidence type="ECO:0000313" key="1">
    <source>
        <dbReference type="EMBL" id="CAF4096511.1"/>
    </source>
</evidence>
<dbReference type="Proteomes" id="UP000663823">
    <property type="component" value="Unassembled WGS sequence"/>
</dbReference>
<dbReference type="AlphaFoldDB" id="A0A819UQX6"/>
<gene>
    <name evidence="1" type="ORF">OTI717_LOCUS33942</name>
</gene>
<sequence length="133" mass="15148">MNVDGVEVRKGLKRSIWPILFVVNELPLKQRYALENVIIAGIWSGLKKPSRLQMKSIITPIVEELSLLEQGYAFTDHTKESLNQENVIKGIDFTPIIVNVFFTWETVSSVPLIIHPEGLGRRKPKVKIKLNND</sequence>
<reference evidence="1" key="1">
    <citation type="submission" date="2021-02" db="EMBL/GenBank/DDBJ databases">
        <authorList>
            <person name="Nowell W R."/>
        </authorList>
    </citation>
    <scope>NUCLEOTIDE SEQUENCE</scope>
</reference>
<organism evidence="1 2">
    <name type="scientific">Rotaria sordida</name>
    <dbReference type="NCBI Taxonomy" id="392033"/>
    <lineage>
        <taxon>Eukaryota</taxon>
        <taxon>Metazoa</taxon>
        <taxon>Spiralia</taxon>
        <taxon>Gnathifera</taxon>
        <taxon>Rotifera</taxon>
        <taxon>Eurotatoria</taxon>
        <taxon>Bdelloidea</taxon>
        <taxon>Philodinida</taxon>
        <taxon>Philodinidae</taxon>
        <taxon>Rotaria</taxon>
    </lineage>
</organism>